<keyword evidence="6" id="KW-1185">Reference proteome</keyword>
<dbReference type="PANTHER" id="PTHR43537:SF5">
    <property type="entry name" value="UXU OPERON TRANSCRIPTIONAL REGULATOR"/>
    <property type="match status" value="1"/>
</dbReference>
<organism evidence="5 6">
    <name type="scientific">Pseudooceanicola atlanticus</name>
    <dbReference type="NCBI Taxonomy" id="1461694"/>
    <lineage>
        <taxon>Bacteria</taxon>
        <taxon>Pseudomonadati</taxon>
        <taxon>Pseudomonadota</taxon>
        <taxon>Alphaproteobacteria</taxon>
        <taxon>Rhodobacterales</taxon>
        <taxon>Paracoccaceae</taxon>
        <taxon>Pseudooceanicola</taxon>
    </lineage>
</organism>
<dbReference type="InterPro" id="IPR036388">
    <property type="entry name" value="WH-like_DNA-bd_sf"/>
</dbReference>
<keyword evidence="2" id="KW-0238">DNA-binding</keyword>
<dbReference type="InterPro" id="IPR011711">
    <property type="entry name" value="GntR_C"/>
</dbReference>
<dbReference type="SMART" id="SM00895">
    <property type="entry name" value="FCD"/>
    <property type="match status" value="1"/>
</dbReference>
<dbReference type="GO" id="GO:0003700">
    <property type="term" value="F:DNA-binding transcription factor activity"/>
    <property type="evidence" value="ECO:0007669"/>
    <property type="project" value="InterPro"/>
</dbReference>
<keyword evidence="3" id="KW-0804">Transcription</keyword>
<dbReference type="SUPFAM" id="SSF48008">
    <property type="entry name" value="GntR ligand-binding domain-like"/>
    <property type="match status" value="1"/>
</dbReference>
<dbReference type="CDD" id="cd07377">
    <property type="entry name" value="WHTH_GntR"/>
    <property type="match status" value="1"/>
</dbReference>
<dbReference type="PRINTS" id="PR00035">
    <property type="entry name" value="HTHGNTR"/>
</dbReference>
<dbReference type="PROSITE" id="PS50949">
    <property type="entry name" value="HTH_GNTR"/>
    <property type="match status" value="1"/>
</dbReference>
<sequence length="239" mass="26829">MTLQGRQLKVNYAYLQIAEEIETQILDGKLKPGDRLPGEVELAQMFGVTRSTVREGLRQLEADGLVHRPTPRRLEVAEPQTDKLTTRSSRAMTMMKVSFRDLWQVAMVTEPLAAELAAQCRTEEELDDLSALHDRLCRARGIAEMIELDMQFHSAIAEMSKNQVLILARDPITRMLFSGFQRVAPAAPNAARRQAEAHGAVLDHIAAGDAEGARDWARRHIEDFRRAIDLAGLMEDTPF</sequence>
<dbReference type="EMBL" id="AQQX01000016">
    <property type="protein sequence ID" value="KGM46999.1"/>
    <property type="molecule type" value="Genomic_DNA"/>
</dbReference>
<dbReference type="eggNOG" id="COG2186">
    <property type="taxonomic scope" value="Bacteria"/>
</dbReference>
<evidence type="ECO:0000313" key="6">
    <source>
        <dbReference type="Proteomes" id="UP000030004"/>
    </source>
</evidence>
<dbReference type="SUPFAM" id="SSF46785">
    <property type="entry name" value="Winged helix' DNA-binding domain"/>
    <property type="match status" value="1"/>
</dbReference>
<dbReference type="STRING" id="1461694.ATO9_20980"/>
<keyword evidence="1" id="KW-0805">Transcription regulation</keyword>
<accession>A0A0A0E991</accession>
<dbReference type="Proteomes" id="UP000030004">
    <property type="component" value="Unassembled WGS sequence"/>
</dbReference>
<evidence type="ECO:0000256" key="2">
    <source>
        <dbReference type="ARBA" id="ARBA00023125"/>
    </source>
</evidence>
<dbReference type="GO" id="GO:0003677">
    <property type="term" value="F:DNA binding"/>
    <property type="evidence" value="ECO:0007669"/>
    <property type="project" value="UniProtKB-KW"/>
</dbReference>
<dbReference type="OrthoDB" id="9794015at2"/>
<dbReference type="InterPro" id="IPR036390">
    <property type="entry name" value="WH_DNA-bd_sf"/>
</dbReference>
<protein>
    <submittedName>
        <fullName evidence="5">GntR family transcriptional regulator</fullName>
    </submittedName>
</protein>
<dbReference type="InterPro" id="IPR000524">
    <property type="entry name" value="Tscrpt_reg_HTH_GntR"/>
</dbReference>
<dbReference type="AlphaFoldDB" id="A0A0A0E991"/>
<evidence type="ECO:0000256" key="1">
    <source>
        <dbReference type="ARBA" id="ARBA00023015"/>
    </source>
</evidence>
<dbReference type="Pfam" id="PF07729">
    <property type="entry name" value="FCD"/>
    <property type="match status" value="1"/>
</dbReference>
<reference evidence="5 6" key="1">
    <citation type="journal article" date="2015" name="Antonie Van Leeuwenhoek">
        <title>Pseudooceanicola atlanticus gen. nov. sp. nov., isolated from surface seawater of the Atlantic Ocean and reclassification of Oceanicola batsensis, Oceanicola marinus, Oceanicola nitratireducens, Oceanicola nanhaiensis, Oceanicola antarcticus and Oceanicola flagellatus, as Pseudooceanicola batsensis comb. nov., Pseudooceanicola marinus comb. nov., Pseudooceanicola nitratireducens comb. nov., Pseudooceanicola nanhaiensis comb. nov., Pseudooceanicola antarcticus comb. nov., and Pseudooceanicola flagellatus comb. nov.</title>
        <authorList>
            <person name="Lai Q."/>
            <person name="Li G."/>
            <person name="Liu X."/>
            <person name="Du Y."/>
            <person name="Sun F."/>
            <person name="Shao Z."/>
        </authorList>
    </citation>
    <scope>NUCLEOTIDE SEQUENCE [LARGE SCALE GENOMIC DNA]</scope>
    <source>
        <strain evidence="5 6">22II-s11g</strain>
    </source>
</reference>
<dbReference type="SMART" id="SM00345">
    <property type="entry name" value="HTH_GNTR"/>
    <property type="match status" value="1"/>
</dbReference>
<comment type="caution">
    <text evidence="5">The sequence shown here is derived from an EMBL/GenBank/DDBJ whole genome shotgun (WGS) entry which is preliminary data.</text>
</comment>
<dbReference type="Pfam" id="PF00392">
    <property type="entry name" value="GntR"/>
    <property type="match status" value="1"/>
</dbReference>
<proteinExistence type="predicted"/>
<dbReference type="InterPro" id="IPR008920">
    <property type="entry name" value="TF_FadR/GntR_C"/>
</dbReference>
<dbReference type="Gene3D" id="1.10.10.10">
    <property type="entry name" value="Winged helix-like DNA-binding domain superfamily/Winged helix DNA-binding domain"/>
    <property type="match status" value="1"/>
</dbReference>
<dbReference type="RefSeq" id="WP_043753902.1">
    <property type="nucleotide sequence ID" value="NZ_AQQX01000016.1"/>
</dbReference>
<dbReference type="PANTHER" id="PTHR43537">
    <property type="entry name" value="TRANSCRIPTIONAL REGULATOR, GNTR FAMILY"/>
    <property type="match status" value="1"/>
</dbReference>
<evidence type="ECO:0000256" key="3">
    <source>
        <dbReference type="ARBA" id="ARBA00023163"/>
    </source>
</evidence>
<evidence type="ECO:0000259" key="4">
    <source>
        <dbReference type="PROSITE" id="PS50949"/>
    </source>
</evidence>
<dbReference type="Gene3D" id="1.20.120.530">
    <property type="entry name" value="GntR ligand-binding domain-like"/>
    <property type="match status" value="1"/>
</dbReference>
<gene>
    <name evidence="5" type="ORF">ATO9_20980</name>
</gene>
<name>A0A0A0E991_9RHOB</name>
<evidence type="ECO:0000313" key="5">
    <source>
        <dbReference type="EMBL" id="KGM46999.1"/>
    </source>
</evidence>
<feature type="domain" description="HTH gntR-type" evidence="4">
    <location>
        <begin position="11"/>
        <end position="79"/>
    </location>
</feature>